<dbReference type="AlphaFoldDB" id="A0AAV3QNG6"/>
<dbReference type="GO" id="GO:0005886">
    <property type="term" value="C:plasma membrane"/>
    <property type="evidence" value="ECO:0007669"/>
    <property type="project" value="UniProtKB-SubCell"/>
</dbReference>
<protein>
    <recommendedName>
        <fullName evidence="11">Phytocyanin domain-containing protein</fullName>
    </recommendedName>
</protein>
<keyword evidence="7" id="KW-0325">Glycoprotein</keyword>
<dbReference type="Pfam" id="PF02298">
    <property type="entry name" value="Cu_bind_like"/>
    <property type="match status" value="1"/>
</dbReference>
<evidence type="ECO:0000256" key="1">
    <source>
        <dbReference type="ARBA" id="ARBA00004609"/>
    </source>
</evidence>
<dbReference type="GO" id="GO:0009055">
    <property type="term" value="F:electron transfer activity"/>
    <property type="evidence" value="ECO:0007669"/>
    <property type="project" value="InterPro"/>
</dbReference>
<evidence type="ECO:0000256" key="5">
    <source>
        <dbReference type="ARBA" id="ARBA00023136"/>
    </source>
</evidence>
<keyword evidence="6" id="KW-1015">Disulfide bond</keyword>
<feature type="domain" description="Phytocyanin" evidence="11">
    <location>
        <begin position="21"/>
        <end position="123"/>
    </location>
</feature>
<evidence type="ECO:0000256" key="3">
    <source>
        <dbReference type="ARBA" id="ARBA00022622"/>
    </source>
</evidence>
<dbReference type="InterPro" id="IPR041846">
    <property type="entry name" value="ENL_dom"/>
</dbReference>
<dbReference type="GO" id="GO:0098552">
    <property type="term" value="C:side of membrane"/>
    <property type="evidence" value="ECO:0007669"/>
    <property type="project" value="UniProtKB-KW"/>
</dbReference>
<organism evidence="12 13">
    <name type="scientific">Lithospermum erythrorhizon</name>
    <name type="common">Purple gromwell</name>
    <name type="synonym">Lithospermum officinale var. erythrorhizon</name>
    <dbReference type="NCBI Taxonomy" id="34254"/>
    <lineage>
        <taxon>Eukaryota</taxon>
        <taxon>Viridiplantae</taxon>
        <taxon>Streptophyta</taxon>
        <taxon>Embryophyta</taxon>
        <taxon>Tracheophyta</taxon>
        <taxon>Spermatophyta</taxon>
        <taxon>Magnoliopsida</taxon>
        <taxon>eudicotyledons</taxon>
        <taxon>Gunneridae</taxon>
        <taxon>Pentapetalae</taxon>
        <taxon>asterids</taxon>
        <taxon>lamiids</taxon>
        <taxon>Boraginales</taxon>
        <taxon>Boraginaceae</taxon>
        <taxon>Boraginoideae</taxon>
        <taxon>Lithospermeae</taxon>
        <taxon>Lithospermum</taxon>
    </lineage>
</organism>
<sequence length="166" mass="18427">MGFPSFFILILAFQVVLVSSIEFNVGGKKGWVVPQSKDDQHYNDWASENRFKVDDTLNFEFKDDSVLVVTEEEYEKCISARPMFFSNNGNTVFKLNRPGLFYFISGVSGHCSKGLKMIVKVLDIQSPSPQSANQTTGSHKAHSGAIELKSAFLPIVIPIVGGLFLM</sequence>
<dbReference type="PROSITE" id="PS51485">
    <property type="entry name" value="PHYTOCYANIN"/>
    <property type="match status" value="1"/>
</dbReference>
<dbReference type="PANTHER" id="PTHR33021">
    <property type="entry name" value="BLUE COPPER PROTEIN"/>
    <property type="match status" value="1"/>
</dbReference>
<comment type="similarity">
    <text evidence="9">Belongs to the early nodulin-like (ENODL) family.</text>
</comment>
<keyword evidence="4 10" id="KW-0732">Signal</keyword>
<accession>A0AAV3QNG6</accession>
<proteinExistence type="inferred from homology"/>
<evidence type="ECO:0000256" key="10">
    <source>
        <dbReference type="SAM" id="SignalP"/>
    </source>
</evidence>
<dbReference type="InterPro" id="IPR008972">
    <property type="entry name" value="Cupredoxin"/>
</dbReference>
<evidence type="ECO:0000256" key="8">
    <source>
        <dbReference type="ARBA" id="ARBA00023288"/>
    </source>
</evidence>
<feature type="signal peptide" evidence="10">
    <location>
        <begin position="1"/>
        <end position="20"/>
    </location>
</feature>
<feature type="chain" id="PRO_5043337929" description="Phytocyanin domain-containing protein" evidence="10">
    <location>
        <begin position="21"/>
        <end position="166"/>
    </location>
</feature>
<evidence type="ECO:0000256" key="6">
    <source>
        <dbReference type="ARBA" id="ARBA00023157"/>
    </source>
</evidence>
<dbReference type="InterPro" id="IPR003245">
    <property type="entry name" value="Phytocyanin_dom"/>
</dbReference>
<gene>
    <name evidence="12" type="ORF">LIER_20974</name>
</gene>
<keyword evidence="13" id="KW-1185">Reference proteome</keyword>
<dbReference type="CDD" id="cd11019">
    <property type="entry name" value="OsENODL1_like"/>
    <property type="match status" value="1"/>
</dbReference>
<evidence type="ECO:0000313" key="12">
    <source>
        <dbReference type="EMBL" id="GAA0165619.1"/>
    </source>
</evidence>
<evidence type="ECO:0000256" key="9">
    <source>
        <dbReference type="ARBA" id="ARBA00035011"/>
    </source>
</evidence>
<dbReference type="InterPro" id="IPR039391">
    <property type="entry name" value="Phytocyanin-like"/>
</dbReference>
<dbReference type="PANTHER" id="PTHR33021:SF289">
    <property type="entry name" value="EARLY NODULIN-LIKE PROTEIN 5-RELATED"/>
    <property type="match status" value="1"/>
</dbReference>
<evidence type="ECO:0000256" key="4">
    <source>
        <dbReference type="ARBA" id="ARBA00022729"/>
    </source>
</evidence>
<name>A0AAV3QNG6_LITER</name>
<keyword evidence="3" id="KW-0336">GPI-anchor</keyword>
<comment type="subcellular location">
    <subcellularLocation>
        <location evidence="1">Cell membrane</location>
        <topology evidence="1">Lipid-anchor</topology>
        <topology evidence="1">GPI-anchor</topology>
    </subcellularLocation>
</comment>
<dbReference type="FunFam" id="2.60.40.420:FF:000010">
    <property type="entry name" value="Early nodulin-like protein 1"/>
    <property type="match status" value="1"/>
</dbReference>
<evidence type="ECO:0000256" key="2">
    <source>
        <dbReference type="ARBA" id="ARBA00022475"/>
    </source>
</evidence>
<keyword evidence="2" id="KW-1003">Cell membrane</keyword>
<comment type="caution">
    <text evidence="12">The sequence shown here is derived from an EMBL/GenBank/DDBJ whole genome shotgun (WGS) entry which is preliminary data.</text>
</comment>
<dbReference type="EMBL" id="BAABME010005436">
    <property type="protein sequence ID" value="GAA0165619.1"/>
    <property type="molecule type" value="Genomic_DNA"/>
</dbReference>
<keyword evidence="5" id="KW-0472">Membrane</keyword>
<dbReference type="Gene3D" id="2.60.40.420">
    <property type="entry name" value="Cupredoxins - blue copper proteins"/>
    <property type="match status" value="1"/>
</dbReference>
<evidence type="ECO:0000256" key="7">
    <source>
        <dbReference type="ARBA" id="ARBA00023180"/>
    </source>
</evidence>
<dbReference type="Proteomes" id="UP001454036">
    <property type="component" value="Unassembled WGS sequence"/>
</dbReference>
<dbReference type="SUPFAM" id="SSF49503">
    <property type="entry name" value="Cupredoxins"/>
    <property type="match status" value="1"/>
</dbReference>
<evidence type="ECO:0000259" key="11">
    <source>
        <dbReference type="PROSITE" id="PS51485"/>
    </source>
</evidence>
<evidence type="ECO:0000313" key="13">
    <source>
        <dbReference type="Proteomes" id="UP001454036"/>
    </source>
</evidence>
<reference evidence="12 13" key="1">
    <citation type="submission" date="2024-01" db="EMBL/GenBank/DDBJ databases">
        <title>The complete chloroplast genome sequence of Lithospermum erythrorhizon: insights into the phylogenetic relationship among Boraginaceae species and the maternal lineages of purple gromwells.</title>
        <authorList>
            <person name="Okada T."/>
            <person name="Watanabe K."/>
        </authorList>
    </citation>
    <scope>NUCLEOTIDE SEQUENCE [LARGE SCALE GENOMIC DNA]</scope>
</reference>
<keyword evidence="8" id="KW-0449">Lipoprotein</keyword>